<dbReference type="InterPro" id="IPR023561">
    <property type="entry name" value="Carbonic_anhydrase_a-class"/>
</dbReference>
<dbReference type="EC" id="4.2.1.1" evidence="2"/>
<dbReference type="InterPro" id="IPR036398">
    <property type="entry name" value="CA_dom_sf"/>
</dbReference>
<evidence type="ECO:0000256" key="6">
    <source>
        <dbReference type="ARBA" id="ARBA00048348"/>
    </source>
</evidence>
<evidence type="ECO:0000259" key="8">
    <source>
        <dbReference type="PROSITE" id="PS51144"/>
    </source>
</evidence>
<feature type="chain" id="PRO_5015655786" description="carbonic anhydrase" evidence="7">
    <location>
        <begin position="21"/>
        <end position="250"/>
    </location>
</feature>
<dbReference type="PANTHER" id="PTHR18952:SF265">
    <property type="entry name" value="CARBONIC ANHYDRASE"/>
    <property type="match status" value="1"/>
</dbReference>
<dbReference type="InterPro" id="IPR001148">
    <property type="entry name" value="CA_dom"/>
</dbReference>
<keyword evidence="5" id="KW-0456">Lyase</keyword>
<evidence type="ECO:0000256" key="7">
    <source>
        <dbReference type="SAM" id="SignalP"/>
    </source>
</evidence>
<proteinExistence type="inferred from homology"/>
<reference evidence="9 10" key="1">
    <citation type="submission" date="2018-05" db="EMBL/GenBank/DDBJ databases">
        <title>The draft genome of strain NS-104.</title>
        <authorList>
            <person name="Hang P."/>
            <person name="Jiang J."/>
        </authorList>
    </citation>
    <scope>NUCLEOTIDE SEQUENCE [LARGE SCALE GENOMIC DNA]</scope>
    <source>
        <strain evidence="9 10">NS-104</strain>
    </source>
</reference>
<dbReference type="EMBL" id="QFBC01000003">
    <property type="protein sequence ID" value="PWE56816.1"/>
    <property type="molecule type" value="Genomic_DNA"/>
</dbReference>
<evidence type="ECO:0000256" key="2">
    <source>
        <dbReference type="ARBA" id="ARBA00012925"/>
    </source>
</evidence>
<comment type="similarity">
    <text evidence="1">Belongs to the alpha-carbonic anhydrase family.</text>
</comment>
<comment type="catalytic activity">
    <reaction evidence="6">
        <text>hydrogencarbonate + H(+) = CO2 + H2O</text>
        <dbReference type="Rhea" id="RHEA:10748"/>
        <dbReference type="ChEBI" id="CHEBI:15377"/>
        <dbReference type="ChEBI" id="CHEBI:15378"/>
        <dbReference type="ChEBI" id="CHEBI:16526"/>
        <dbReference type="ChEBI" id="CHEBI:17544"/>
        <dbReference type="EC" id="4.2.1.1"/>
    </reaction>
</comment>
<dbReference type="SMART" id="SM01057">
    <property type="entry name" value="Carb_anhydrase"/>
    <property type="match status" value="1"/>
</dbReference>
<dbReference type="PANTHER" id="PTHR18952">
    <property type="entry name" value="CARBONIC ANHYDRASE"/>
    <property type="match status" value="1"/>
</dbReference>
<name>A0A2U2DU38_9HYPH</name>
<comment type="caution">
    <text evidence="9">The sequence shown here is derived from an EMBL/GenBank/DDBJ whole genome shotgun (WGS) entry which is preliminary data.</text>
</comment>
<sequence length="250" mass="27866">MHRLLTLSLFAALSASTAWAVDSHDIHWTYDGPQGPDHWAVLNEGFHACELGQVQSPIDILSTSTADLPAIRFRYGTIPTEIVNNGHTIQVNVPAGHSIVTDGEEYQLVQFHFHTPSEYHIEGKEYPLELHLVHKNAKGGLAVVGVMIEEGPVNTELEDIFWNAPEKSGTTAKLETIETDLSKFLPKQDTYFKFMGSLTTPPCSEGVSWHMMTTPITASMAQIAKFKERFQMNARPLQPMNGRLVVRDIN</sequence>
<keyword evidence="10" id="KW-1185">Reference proteome</keyword>
<keyword evidence="4" id="KW-0862">Zinc</keyword>
<dbReference type="InterPro" id="IPR041891">
    <property type="entry name" value="Alpha_CA_prokaryot-like"/>
</dbReference>
<organism evidence="9 10">
    <name type="scientific">Metarhizobium album</name>
    <dbReference type="NCBI Taxonomy" id="2182425"/>
    <lineage>
        <taxon>Bacteria</taxon>
        <taxon>Pseudomonadati</taxon>
        <taxon>Pseudomonadota</taxon>
        <taxon>Alphaproteobacteria</taxon>
        <taxon>Hyphomicrobiales</taxon>
        <taxon>Rhizobiaceae</taxon>
        <taxon>Metarhizobium</taxon>
    </lineage>
</organism>
<evidence type="ECO:0000256" key="3">
    <source>
        <dbReference type="ARBA" id="ARBA00022723"/>
    </source>
</evidence>
<feature type="signal peptide" evidence="7">
    <location>
        <begin position="1"/>
        <end position="20"/>
    </location>
</feature>
<feature type="domain" description="Alpha-carbonic anhydrase" evidence="8">
    <location>
        <begin position="26"/>
        <end position="249"/>
    </location>
</feature>
<keyword evidence="7" id="KW-0732">Signal</keyword>
<dbReference type="Gene3D" id="3.10.200.10">
    <property type="entry name" value="Alpha carbonic anhydrase"/>
    <property type="match status" value="1"/>
</dbReference>
<gene>
    <name evidence="9" type="ORF">DEM27_08745</name>
</gene>
<dbReference type="AlphaFoldDB" id="A0A2U2DU38"/>
<evidence type="ECO:0000256" key="5">
    <source>
        <dbReference type="ARBA" id="ARBA00023239"/>
    </source>
</evidence>
<dbReference type="Pfam" id="PF00194">
    <property type="entry name" value="Carb_anhydrase"/>
    <property type="match status" value="1"/>
</dbReference>
<protein>
    <recommendedName>
        <fullName evidence="2">carbonic anhydrase</fullName>
        <ecNumber evidence="2">4.2.1.1</ecNumber>
    </recommendedName>
</protein>
<dbReference type="Proteomes" id="UP000245252">
    <property type="component" value="Unassembled WGS sequence"/>
</dbReference>
<dbReference type="SUPFAM" id="SSF51069">
    <property type="entry name" value="Carbonic anhydrase"/>
    <property type="match status" value="1"/>
</dbReference>
<evidence type="ECO:0000256" key="1">
    <source>
        <dbReference type="ARBA" id="ARBA00010718"/>
    </source>
</evidence>
<evidence type="ECO:0000256" key="4">
    <source>
        <dbReference type="ARBA" id="ARBA00022833"/>
    </source>
</evidence>
<dbReference type="CDD" id="cd03124">
    <property type="entry name" value="alpha_CA_prokaryotic_like"/>
    <property type="match status" value="1"/>
</dbReference>
<evidence type="ECO:0000313" key="10">
    <source>
        <dbReference type="Proteomes" id="UP000245252"/>
    </source>
</evidence>
<keyword evidence="3" id="KW-0479">Metal-binding</keyword>
<accession>A0A2U2DU38</accession>
<evidence type="ECO:0000313" key="9">
    <source>
        <dbReference type="EMBL" id="PWE56816.1"/>
    </source>
</evidence>
<dbReference type="GO" id="GO:0008270">
    <property type="term" value="F:zinc ion binding"/>
    <property type="evidence" value="ECO:0007669"/>
    <property type="project" value="InterPro"/>
</dbReference>
<dbReference type="GO" id="GO:0004089">
    <property type="term" value="F:carbonate dehydratase activity"/>
    <property type="evidence" value="ECO:0007669"/>
    <property type="project" value="UniProtKB-EC"/>
</dbReference>
<dbReference type="OrthoDB" id="5327615at2"/>
<dbReference type="PROSITE" id="PS51144">
    <property type="entry name" value="ALPHA_CA_2"/>
    <property type="match status" value="1"/>
</dbReference>